<reference evidence="2" key="1">
    <citation type="submission" date="2020-09" db="EMBL/GenBank/DDBJ databases">
        <authorList>
            <person name="Kikuchi T."/>
        </authorList>
    </citation>
    <scope>NUCLEOTIDE SEQUENCE</scope>
    <source>
        <strain evidence="2">SH1</strain>
    </source>
</reference>
<comment type="caution">
    <text evidence="2">The sequence shown here is derived from an EMBL/GenBank/DDBJ whole genome shotgun (WGS) entry which is preliminary data.</text>
</comment>
<feature type="region of interest" description="Disordered" evidence="1">
    <location>
        <begin position="1"/>
        <end position="40"/>
    </location>
</feature>
<evidence type="ECO:0000313" key="3">
    <source>
        <dbReference type="Proteomes" id="UP000614601"/>
    </source>
</evidence>
<dbReference type="Proteomes" id="UP000783686">
    <property type="component" value="Unassembled WGS sequence"/>
</dbReference>
<evidence type="ECO:0000313" key="2">
    <source>
        <dbReference type="EMBL" id="CAD5215216.1"/>
    </source>
</evidence>
<keyword evidence="3" id="KW-1185">Reference proteome</keyword>
<dbReference type="EMBL" id="CAJFDH010000003">
    <property type="protein sequence ID" value="CAD5215216.1"/>
    <property type="molecule type" value="Genomic_DNA"/>
</dbReference>
<accession>A0A811KIT0</accession>
<protein>
    <submittedName>
        <fullName evidence="2">Uncharacterized protein</fullName>
    </submittedName>
</protein>
<dbReference type="AlphaFoldDB" id="A0A811KIT0"/>
<evidence type="ECO:0000256" key="1">
    <source>
        <dbReference type="SAM" id="MobiDB-lite"/>
    </source>
</evidence>
<proteinExistence type="predicted"/>
<sequence>MKNRTPSLSARRFPEEEEEDRLVSPSSGQLTANNSNHGKARGLSDALQHICLEPLWLDFCGFCDDLQR</sequence>
<feature type="compositionally biased region" description="Polar residues" evidence="1">
    <location>
        <begin position="24"/>
        <end position="37"/>
    </location>
</feature>
<organism evidence="2 3">
    <name type="scientific">Bursaphelenchus okinawaensis</name>
    <dbReference type="NCBI Taxonomy" id="465554"/>
    <lineage>
        <taxon>Eukaryota</taxon>
        <taxon>Metazoa</taxon>
        <taxon>Ecdysozoa</taxon>
        <taxon>Nematoda</taxon>
        <taxon>Chromadorea</taxon>
        <taxon>Rhabditida</taxon>
        <taxon>Tylenchina</taxon>
        <taxon>Tylenchomorpha</taxon>
        <taxon>Aphelenchoidea</taxon>
        <taxon>Aphelenchoididae</taxon>
        <taxon>Bursaphelenchus</taxon>
    </lineage>
</organism>
<dbReference type="EMBL" id="CAJFCW020000003">
    <property type="protein sequence ID" value="CAG9103705.1"/>
    <property type="molecule type" value="Genomic_DNA"/>
</dbReference>
<gene>
    <name evidence="2" type="ORF">BOKJ2_LOCUS5982</name>
</gene>
<dbReference type="Proteomes" id="UP000614601">
    <property type="component" value="Unassembled WGS sequence"/>
</dbReference>
<name>A0A811KIT0_9BILA</name>